<feature type="non-terminal residue" evidence="6">
    <location>
        <position position="129"/>
    </location>
</feature>
<dbReference type="Proteomes" id="UP000027920">
    <property type="component" value="Unassembled WGS sequence"/>
</dbReference>
<evidence type="ECO:0000256" key="1">
    <source>
        <dbReference type="ARBA" id="ARBA00004906"/>
    </source>
</evidence>
<keyword evidence="3" id="KW-0863">Zinc-finger</keyword>
<dbReference type="VEuPathDB" id="FungiDB:A1O9_13179"/>
<keyword evidence="4" id="KW-0833">Ubl conjugation pathway</keyword>
<protein>
    <recommendedName>
        <fullName evidence="8">IBR domain-containing protein</fullName>
    </recommendedName>
</protein>
<dbReference type="PANTHER" id="PTHR22770:SF47">
    <property type="entry name" value="E3 UBIQUITIN-PROTEIN LIGASE RNF216"/>
    <property type="match status" value="1"/>
</dbReference>
<dbReference type="STRING" id="1182545.A0A072NT64"/>
<evidence type="ECO:0000313" key="6">
    <source>
        <dbReference type="EMBL" id="KEF50776.1"/>
    </source>
</evidence>
<reference evidence="6 7" key="1">
    <citation type="submission" date="2013-03" db="EMBL/GenBank/DDBJ databases">
        <title>The Genome Sequence of Exophiala aquamarina CBS 119918.</title>
        <authorList>
            <consortium name="The Broad Institute Genomics Platform"/>
            <person name="Cuomo C."/>
            <person name="de Hoog S."/>
            <person name="Gorbushina A."/>
            <person name="Walker B."/>
            <person name="Young S.K."/>
            <person name="Zeng Q."/>
            <person name="Gargeya S."/>
            <person name="Fitzgerald M."/>
            <person name="Haas B."/>
            <person name="Abouelleil A."/>
            <person name="Allen A.W."/>
            <person name="Alvarado L."/>
            <person name="Arachchi H.M."/>
            <person name="Berlin A.M."/>
            <person name="Chapman S.B."/>
            <person name="Gainer-Dewar J."/>
            <person name="Goldberg J."/>
            <person name="Griggs A."/>
            <person name="Gujja S."/>
            <person name="Hansen M."/>
            <person name="Howarth C."/>
            <person name="Imamovic A."/>
            <person name="Ireland A."/>
            <person name="Larimer J."/>
            <person name="McCowan C."/>
            <person name="Murphy C."/>
            <person name="Pearson M."/>
            <person name="Poon T.W."/>
            <person name="Priest M."/>
            <person name="Roberts A."/>
            <person name="Saif S."/>
            <person name="Shea T."/>
            <person name="Sisk P."/>
            <person name="Sykes S."/>
            <person name="Wortman J."/>
            <person name="Nusbaum C."/>
            <person name="Birren B."/>
        </authorList>
    </citation>
    <scope>NUCLEOTIDE SEQUENCE [LARGE SCALE GENOMIC DNA]</scope>
    <source>
        <strain evidence="6 7">CBS 119918</strain>
    </source>
</reference>
<evidence type="ECO:0000256" key="4">
    <source>
        <dbReference type="ARBA" id="ARBA00022786"/>
    </source>
</evidence>
<dbReference type="EMBL" id="AMGV01000121">
    <property type="protein sequence ID" value="KEF50776.1"/>
    <property type="molecule type" value="Genomic_DNA"/>
</dbReference>
<sequence>MTDEGCTAPFRSDQFTFLDNATNKEYNPTLFQHLDRSQLGEDLAATGSPNDVVCPFCLFYREQYPPVATRPEFQCGLPECGRKSCRLCDKEAHAGRTCQQAQELALAASRRKLRERFHECLSDAKKRRC</sequence>
<dbReference type="GO" id="GO:0008270">
    <property type="term" value="F:zinc ion binding"/>
    <property type="evidence" value="ECO:0007669"/>
    <property type="project" value="UniProtKB-KW"/>
</dbReference>
<dbReference type="InterPro" id="IPR051628">
    <property type="entry name" value="LUBAC_E3_Ligases"/>
</dbReference>
<dbReference type="OrthoDB" id="10009520at2759"/>
<dbReference type="InterPro" id="IPR047545">
    <property type="entry name" value="BRcat_RBR_RNF216"/>
</dbReference>
<dbReference type="RefSeq" id="XP_013253366.1">
    <property type="nucleotide sequence ID" value="XM_013397912.1"/>
</dbReference>
<evidence type="ECO:0008006" key="8">
    <source>
        <dbReference type="Google" id="ProtNLM"/>
    </source>
</evidence>
<dbReference type="PANTHER" id="PTHR22770">
    <property type="entry name" value="UBIQUITIN CONJUGATING ENZYME 7 INTERACTING PROTEIN-RELATED"/>
    <property type="match status" value="1"/>
</dbReference>
<dbReference type="GeneID" id="25288063"/>
<proteinExistence type="predicted"/>
<accession>A0A072NT64</accession>
<dbReference type="AlphaFoldDB" id="A0A072NT64"/>
<dbReference type="SUPFAM" id="SSF57850">
    <property type="entry name" value="RING/U-box"/>
    <property type="match status" value="1"/>
</dbReference>
<keyword evidence="7" id="KW-1185">Reference proteome</keyword>
<keyword evidence="5" id="KW-0862">Zinc</keyword>
<evidence type="ECO:0000313" key="7">
    <source>
        <dbReference type="Proteomes" id="UP000027920"/>
    </source>
</evidence>
<comment type="caution">
    <text evidence="6">The sequence shown here is derived from an EMBL/GenBank/DDBJ whole genome shotgun (WGS) entry which is preliminary data.</text>
</comment>
<dbReference type="HOGENOM" id="CLU_1953911_0_0_1"/>
<evidence type="ECO:0000256" key="5">
    <source>
        <dbReference type="ARBA" id="ARBA00022833"/>
    </source>
</evidence>
<organism evidence="6 7">
    <name type="scientific">Exophiala aquamarina CBS 119918</name>
    <dbReference type="NCBI Taxonomy" id="1182545"/>
    <lineage>
        <taxon>Eukaryota</taxon>
        <taxon>Fungi</taxon>
        <taxon>Dikarya</taxon>
        <taxon>Ascomycota</taxon>
        <taxon>Pezizomycotina</taxon>
        <taxon>Eurotiomycetes</taxon>
        <taxon>Chaetothyriomycetidae</taxon>
        <taxon>Chaetothyriales</taxon>
        <taxon>Herpotrichiellaceae</taxon>
        <taxon>Exophiala</taxon>
    </lineage>
</organism>
<name>A0A072NT64_9EURO</name>
<evidence type="ECO:0000256" key="2">
    <source>
        <dbReference type="ARBA" id="ARBA00022723"/>
    </source>
</evidence>
<dbReference type="CDD" id="cd20339">
    <property type="entry name" value="BRcat_RBR_RNF216"/>
    <property type="match status" value="1"/>
</dbReference>
<gene>
    <name evidence="6" type="ORF">A1O9_13179</name>
</gene>
<evidence type="ECO:0000256" key="3">
    <source>
        <dbReference type="ARBA" id="ARBA00022771"/>
    </source>
</evidence>
<comment type="pathway">
    <text evidence="1">Protein modification; protein ubiquitination.</text>
</comment>
<keyword evidence="2" id="KW-0479">Metal-binding</keyword>